<organism evidence="4 5">
    <name type="scientific">Paenibacillus piri</name>
    <dbReference type="NCBI Taxonomy" id="2547395"/>
    <lineage>
        <taxon>Bacteria</taxon>
        <taxon>Bacillati</taxon>
        <taxon>Bacillota</taxon>
        <taxon>Bacilli</taxon>
        <taxon>Bacillales</taxon>
        <taxon>Paenibacillaceae</taxon>
        <taxon>Paenibacillus</taxon>
    </lineage>
</organism>
<dbReference type="PANTHER" id="PTHR43540">
    <property type="entry name" value="PEROXYUREIDOACRYLATE/UREIDOACRYLATE AMIDOHYDROLASE-RELATED"/>
    <property type="match status" value="1"/>
</dbReference>
<keyword evidence="2" id="KW-0378">Hydrolase</keyword>
<evidence type="ECO:0000256" key="2">
    <source>
        <dbReference type="ARBA" id="ARBA00022801"/>
    </source>
</evidence>
<gene>
    <name evidence="4" type="ORF">E1757_08430</name>
</gene>
<evidence type="ECO:0000259" key="3">
    <source>
        <dbReference type="Pfam" id="PF00857"/>
    </source>
</evidence>
<dbReference type="SUPFAM" id="SSF52499">
    <property type="entry name" value="Isochorismatase-like hydrolases"/>
    <property type="match status" value="1"/>
</dbReference>
<dbReference type="InterPro" id="IPR050272">
    <property type="entry name" value="Isochorismatase-like_hydrls"/>
</dbReference>
<sequence length="248" mass="27567">MHHLQSQWERFFTEQDKEHDRLRGKREPAGFGSKPALLLIDIYYSVLGLERQPIFESMKKWPMSTGLEGWEAVDKTVVLLAAARELSIPVIHVKGLHTGVNHWGRGSRKPGELPLTKEEMLKGREIVQEVEPAAGEWVIEKAAASAFHGTPLVFQLNSLGIDTLIVCGETTSGCVRASVVDGATFRYKIGVVSDCVFDRTESSHYMNLYDLNQKYADVIDLNTALGYFQSVMSGLKDKETGKSAVKAV</sequence>
<name>A0A4R5KUG0_9BACL</name>
<comment type="caution">
    <text evidence="4">The sequence shown here is derived from an EMBL/GenBank/DDBJ whole genome shotgun (WGS) entry which is preliminary data.</text>
</comment>
<evidence type="ECO:0000313" key="4">
    <source>
        <dbReference type="EMBL" id="TDF98567.1"/>
    </source>
</evidence>
<dbReference type="PANTHER" id="PTHR43540:SF1">
    <property type="entry name" value="ISOCHORISMATASE HYDROLASE"/>
    <property type="match status" value="1"/>
</dbReference>
<dbReference type="AlphaFoldDB" id="A0A4R5KUG0"/>
<proteinExistence type="inferred from homology"/>
<dbReference type="Gene3D" id="3.40.50.850">
    <property type="entry name" value="Isochorismatase-like"/>
    <property type="match status" value="1"/>
</dbReference>
<dbReference type="OrthoDB" id="9785724at2"/>
<feature type="domain" description="Isochorismatase-like" evidence="3">
    <location>
        <begin position="71"/>
        <end position="221"/>
    </location>
</feature>
<evidence type="ECO:0000256" key="1">
    <source>
        <dbReference type="ARBA" id="ARBA00006336"/>
    </source>
</evidence>
<evidence type="ECO:0000313" key="5">
    <source>
        <dbReference type="Proteomes" id="UP000295636"/>
    </source>
</evidence>
<keyword evidence="5" id="KW-1185">Reference proteome</keyword>
<comment type="similarity">
    <text evidence="1">Belongs to the isochorismatase family.</text>
</comment>
<dbReference type="InterPro" id="IPR000868">
    <property type="entry name" value="Isochorismatase-like_dom"/>
</dbReference>
<dbReference type="InterPro" id="IPR036380">
    <property type="entry name" value="Isochorismatase-like_sf"/>
</dbReference>
<accession>A0A4R5KUG0</accession>
<dbReference type="RefSeq" id="WP_133226734.1">
    <property type="nucleotide sequence ID" value="NZ_SMRT01000003.1"/>
</dbReference>
<dbReference type="Proteomes" id="UP000295636">
    <property type="component" value="Unassembled WGS sequence"/>
</dbReference>
<dbReference type="GO" id="GO:0016787">
    <property type="term" value="F:hydrolase activity"/>
    <property type="evidence" value="ECO:0007669"/>
    <property type="project" value="UniProtKB-KW"/>
</dbReference>
<protein>
    <submittedName>
        <fullName evidence="4">Isochorismatase family protein</fullName>
    </submittedName>
</protein>
<dbReference type="EMBL" id="SMRT01000003">
    <property type="protein sequence ID" value="TDF98567.1"/>
    <property type="molecule type" value="Genomic_DNA"/>
</dbReference>
<reference evidence="4 5" key="1">
    <citation type="submission" date="2019-03" db="EMBL/GenBank/DDBJ databases">
        <title>This is whole genome sequence of Paenibacillus sp MS74 strain.</title>
        <authorList>
            <person name="Trinh H.N."/>
        </authorList>
    </citation>
    <scope>NUCLEOTIDE SEQUENCE [LARGE SCALE GENOMIC DNA]</scope>
    <source>
        <strain evidence="4 5">MS74</strain>
    </source>
</reference>
<dbReference type="Pfam" id="PF00857">
    <property type="entry name" value="Isochorismatase"/>
    <property type="match status" value="1"/>
</dbReference>